<feature type="domain" description="Rad50/SbcC-type AAA" evidence="1">
    <location>
        <begin position="5"/>
        <end position="100"/>
    </location>
</feature>
<gene>
    <name evidence="3" type="ORF">BDCR2A_01023</name>
    <name evidence="2" type="ORF">BDCR2A_01323</name>
</gene>
<keyword evidence="2" id="KW-0269">Exonuclease</keyword>
<evidence type="ECO:0000313" key="3">
    <source>
        <dbReference type="EMBL" id="ETZ19050.1"/>
    </source>
</evidence>
<evidence type="ECO:0000313" key="4">
    <source>
        <dbReference type="Proteomes" id="UP000019148"/>
    </source>
</evidence>
<evidence type="ECO:0000313" key="2">
    <source>
        <dbReference type="EMBL" id="ETZ17793.1"/>
    </source>
</evidence>
<protein>
    <submittedName>
        <fullName evidence="2">Exonuclease sbcC</fullName>
        <ecNumber evidence="2">3.1.11.-</ecNumber>
    </submittedName>
</protein>
<dbReference type="EMBL" id="AZIT01000005">
    <property type="protein sequence ID" value="ETZ17793.1"/>
    <property type="molecule type" value="Genomic_DNA"/>
</dbReference>
<accession>W6TH75</accession>
<dbReference type="AlphaFoldDB" id="W6TH75"/>
<dbReference type="Gene3D" id="3.40.50.300">
    <property type="entry name" value="P-loop containing nucleotide triphosphate hydrolases"/>
    <property type="match status" value="1"/>
</dbReference>
<organism evidence="2 4">
    <name type="scientific">Borrelia duttonii CR2A</name>
    <dbReference type="NCBI Taxonomy" id="1432657"/>
    <lineage>
        <taxon>Bacteria</taxon>
        <taxon>Pseudomonadati</taxon>
        <taxon>Spirochaetota</taxon>
        <taxon>Spirochaetia</taxon>
        <taxon>Spirochaetales</taxon>
        <taxon>Borreliaceae</taxon>
        <taxon>Borrelia</taxon>
    </lineage>
</organism>
<dbReference type="PANTHER" id="PTHR32114:SF2">
    <property type="entry name" value="ABC TRANSPORTER ABCH.3"/>
    <property type="match status" value="1"/>
</dbReference>
<dbReference type="SUPFAM" id="SSF52540">
    <property type="entry name" value="P-loop containing nucleoside triphosphate hydrolases"/>
    <property type="match status" value="1"/>
</dbReference>
<keyword evidence="2" id="KW-0378">Hydrolase</keyword>
<dbReference type="InterPro" id="IPR027417">
    <property type="entry name" value="P-loop_NTPase"/>
</dbReference>
<name>W6TH75_9SPIR</name>
<dbReference type="EMBL" id="AZIT01000001">
    <property type="protein sequence ID" value="ETZ19050.1"/>
    <property type="molecule type" value="Genomic_DNA"/>
</dbReference>
<dbReference type="InterPro" id="IPR038729">
    <property type="entry name" value="Rad50/SbcC_AAA"/>
</dbReference>
<keyword evidence="2" id="KW-0540">Nuclease</keyword>
<dbReference type="Proteomes" id="UP000019148">
    <property type="component" value="Unassembled WGS sequence"/>
</dbReference>
<dbReference type="PANTHER" id="PTHR32114">
    <property type="entry name" value="ABC TRANSPORTER ABCH.3"/>
    <property type="match status" value="1"/>
</dbReference>
<comment type="caution">
    <text evidence="2">The sequence shown here is derived from an EMBL/GenBank/DDBJ whole genome shotgun (WGS) entry which is preliminary data.</text>
</comment>
<sequence>MRINKLIFKNIASYKGEYEINFDVSVLRRSGIFLISGNTGAGKSTILDCITLALYARVYRLDKNISDSISKGFDSAYVRLTFTVSEKRYESFIELHIKQKETPRSMVLNCLSDGNFIENRDDVLVYIKSLCRLDF</sequence>
<dbReference type="Pfam" id="PF13476">
    <property type="entry name" value="AAA_23"/>
    <property type="match status" value="1"/>
</dbReference>
<evidence type="ECO:0000259" key="1">
    <source>
        <dbReference type="Pfam" id="PF13476"/>
    </source>
</evidence>
<dbReference type="GO" id="GO:0004527">
    <property type="term" value="F:exonuclease activity"/>
    <property type="evidence" value="ECO:0007669"/>
    <property type="project" value="UniProtKB-KW"/>
</dbReference>
<dbReference type="EC" id="3.1.11.-" evidence="2"/>
<dbReference type="PATRIC" id="fig|1432657.3.peg.1009"/>
<proteinExistence type="predicted"/>
<dbReference type="RefSeq" id="WP_038366680.1">
    <property type="nucleotide sequence ID" value="NZ_AZIT01000001.1"/>
</dbReference>
<dbReference type="GO" id="GO:0016887">
    <property type="term" value="F:ATP hydrolysis activity"/>
    <property type="evidence" value="ECO:0007669"/>
    <property type="project" value="InterPro"/>
</dbReference>
<dbReference type="GO" id="GO:0006302">
    <property type="term" value="P:double-strand break repair"/>
    <property type="evidence" value="ECO:0007669"/>
    <property type="project" value="InterPro"/>
</dbReference>
<reference evidence="2 4" key="1">
    <citation type="submission" date="2013-12" db="EMBL/GenBank/DDBJ databases">
        <title>Comparative genomics of relapsing fever spirochetes.</title>
        <authorList>
            <person name="Schwan T.G."/>
            <person name="Raffel S.J."/>
            <person name="Porcella S.F."/>
        </authorList>
    </citation>
    <scope>NUCLEOTIDE SEQUENCE [LARGE SCALE GENOMIC DNA]</scope>
    <source>
        <strain evidence="2 4">CR2A</strain>
    </source>
</reference>